<dbReference type="EMBL" id="CAUYUE010000001">
    <property type="protein sequence ID" value="CAK0734439.1"/>
    <property type="molecule type" value="Genomic_DNA"/>
</dbReference>
<evidence type="ECO:0000259" key="1">
    <source>
        <dbReference type="Pfam" id="PF00582"/>
    </source>
</evidence>
<dbReference type="InterPro" id="IPR006016">
    <property type="entry name" value="UspA"/>
</dbReference>
<keyword evidence="3" id="KW-1185">Reference proteome</keyword>
<comment type="caution">
    <text evidence="2">The sequence shown here is derived from an EMBL/GenBank/DDBJ whole genome shotgun (WGS) entry which is preliminary data.</text>
</comment>
<reference evidence="2 3" key="1">
    <citation type="submission" date="2023-10" db="EMBL/GenBank/DDBJ databases">
        <authorList>
            <person name="Maclean D."/>
            <person name="Macfadyen A."/>
        </authorList>
    </citation>
    <scope>NUCLEOTIDE SEQUENCE [LARGE SCALE GENOMIC DNA]</scope>
</reference>
<dbReference type="InterPro" id="IPR006015">
    <property type="entry name" value="Universal_stress_UspA"/>
</dbReference>
<dbReference type="PANTHER" id="PTHR31964:SF113">
    <property type="entry name" value="USPA DOMAIN-CONTAINING PROTEIN"/>
    <property type="match status" value="1"/>
</dbReference>
<dbReference type="Gene3D" id="3.40.50.620">
    <property type="entry name" value="HUPs"/>
    <property type="match status" value="1"/>
</dbReference>
<sequence length="158" mass="17186">MAESKVVIAVDNSVDCVKAVEFALKHFPKGYTYHLIHVSPKPVSDTRLSADGGESGMDFQVKHMLNKEQETASKDFLQRVFVPKASSAGAKVTASMLHSESDGSTSIGQAICQYVHQAKPDALILMKQNKNAVTRFFIGSVTRYCATECDIPVVIVPP</sequence>
<dbReference type="InterPro" id="IPR014729">
    <property type="entry name" value="Rossmann-like_a/b/a_fold"/>
</dbReference>
<dbReference type="PRINTS" id="PR01438">
    <property type="entry name" value="UNVRSLSTRESS"/>
</dbReference>
<dbReference type="PANTHER" id="PTHR31964">
    <property type="entry name" value="ADENINE NUCLEOTIDE ALPHA HYDROLASES-LIKE SUPERFAMILY PROTEIN"/>
    <property type="match status" value="1"/>
</dbReference>
<protein>
    <recommendedName>
        <fullName evidence="1">UspA domain-containing protein</fullName>
    </recommendedName>
</protein>
<gene>
    <name evidence="2" type="ORF">CVIRNUC_000431</name>
</gene>
<accession>A0AAV1HT33</accession>
<dbReference type="CDD" id="cd23659">
    <property type="entry name" value="USP_At3g01520-like"/>
    <property type="match status" value="1"/>
</dbReference>
<dbReference type="Proteomes" id="UP001314263">
    <property type="component" value="Unassembled WGS sequence"/>
</dbReference>
<evidence type="ECO:0000313" key="2">
    <source>
        <dbReference type="EMBL" id="CAK0734439.1"/>
    </source>
</evidence>
<dbReference type="Pfam" id="PF00582">
    <property type="entry name" value="Usp"/>
    <property type="match status" value="1"/>
</dbReference>
<dbReference type="AlphaFoldDB" id="A0AAV1HT33"/>
<feature type="domain" description="UspA" evidence="1">
    <location>
        <begin position="5"/>
        <end position="157"/>
    </location>
</feature>
<evidence type="ECO:0000313" key="3">
    <source>
        <dbReference type="Proteomes" id="UP001314263"/>
    </source>
</evidence>
<proteinExistence type="predicted"/>
<dbReference type="SUPFAM" id="SSF52402">
    <property type="entry name" value="Adenine nucleotide alpha hydrolases-like"/>
    <property type="match status" value="1"/>
</dbReference>
<name>A0AAV1HT33_9CHLO</name>
<organism evidence="2 3">
    <name type="scientific">Coccomyxa viridis</name>
    <dbReference type="NCBI Taxonomy" id="1274662"/>
    <lineage>
        <taxon>Eukaryota</taxon>
        <taxon>Viridiplantae</taxon>
        <taxon>Chlorophyta</taxon>
        <taxon>core chlorophytes</taxon>
        <taxon>Trebouxiophyceae</taxon>
        <taxon>Trebouxiophyceae incertae sedis</taxon>
        <taxon>Coccomyxaceae</taxon>
        <taxon>Coccomyxa</taxon>
    </lineage>
</organism>